<dbReference type="EMBL" id="OU892285">
    <property type="protein sequence ID" value="CAG9773334.1"/>
    <property type="molecule type" value="Genomic_DNA"/>
</dbReference>
<dbReference type="InterPro" id="IPR007784">
    <property type="entry name" value="PIR"/>
</dbReference>
<accession>A0A9N9QNM4</accession>
<dbReference type="Proteomes" id="UP001152799">
    <property type="component" value="Chromosome 9"/>
</dbReference>
<evidence type="ECO:0000313" key="1">
    <source>
        <dbReference type="EMBL" id="CAG9773334.1"/>
    </source>
</evidence>
<dbReference type="Pfam" id="PF05092">
    <property type="entry name" value="PIF"/>
    <property type="match status" value="1"/>
</dbReference>
<name>A0A9N9QNM4_9CUCU</name>
<organism evidence="1 2">
    <name type="scientific">Ceutorhynchus assimilis</name>
    <name type="common">cabbage seed weevil</name>
    <dbReference type="NCBI Taxonomy" id="467358"/>
    <lineage>
        <taxon>Eukaryota</taxon>
        <taxon>Metazoa</taxon>
        <taxon>Ecdysozoa</taxon>
        <taxon>Arthropoda</taxon>
        <taxon>Hexapoda</taxon>
        <taxon>Insecta</taxon>
        <taxon>Pterygota</taxon>
        <taxon>Neoptera</taxon>
        <taxon>Endopterygota</taxon>
        <taxon>Coleoptera</taxon>
        <taxon>Polyphaga</taxon>
        <taxon>Cucujiformia</taxon>
        <taxon>Curculionidae</taxon>
        <taxon>Ceutorhynchinae</taxon>
        <taxon>Ceutorhynchus</taxon>
    </lineage>
</organism>
<gene>
    <name evidence="1" type="ORF">CEUTPL_LOCUS13725</name>
</gene>
<keyword evidence="2" id="KW-1185">Reference proteome</keyword>
<sequence length="527" mass="60811">MIECDVNNQMACLSCKQLNASCIHFERDMTLSLTRDKSVVTLKANRDAAKGYCIKSTRKRKCNPLTGNWVLFETDPETETMGWICKCTYPNLVTQINLASDCDVEVGCGKYGKFARSDIDPMSLNCLCDDPYISAFDNIRGPHCRLPKIFEIKTDVSYLPDQATIPVSSTDPEFRHKFAHPNLRHVPDPCRFIFEGNEPAAGCHTNGETLGVHIWPSYLPVADDFGECNFAMKRTESIIEGYLFYSHPKYYDKIIPIYMTDLEGLRRFSWATNERLRSMWQFQIKVGTPPASIKDFNANKHIYVMSAYIEPDVHIPSSVIDYHYEESRWFSTTPNRQYNCGFYNRFGAGYLDSPYPIKPCMGQWLDGPSYPLLSPCRLTNIGDYEANRCSQSACYWHNFIWPSNERKYTENHWGYPSLMFRVAQSSLHHGLWKAKLFPPVYTDQSDFKRVFYHDGRRIIFNPKDVTEANAIVGPNFQRRIARDTEATDKDDGVSYFVHPSGTRPAYKFQSTSLKYHLDSYNTDFIRK</sequence>
<reference evidence="1" key="1">
    <citation type="submission" date="2022-01" db="EMBL/GenBank/DDBJ databases">
        <authorList>
            <person name="King R."/>
        </authorList>
    </citation>
    <scope>NUCLEOTIDE SEQUENCE</scope>
</reference>
<proteinExistence type="predicted"/>
<protein>
    <submittedName>
        <fullName evidence="1">Uncharacterized protein</fullName>
    </submittedName>
</protein>
<evidence type="ECO:0000313" key="2">
    <source>
        <dbReference type="Proteomes" id="UP001152799"/>
    </source>
</evidence>
<dbReference type="AlphaFoldDB" id="A0A9N9QNM4"/>